<gene>
    <name evidence="2" type="ordered locus">Cfla_3203</name>
</gene>
<dbReference type="KEGG" id="cfl:Cfla_3203"/>
<proteinExistence type="predicted"/>
<dbReference type="AlphaFoldDB" id="D5ULX9"/>
<dbReference type="PANTHER" id="PTHR33495">
    <property type="entry name" value="ANTI-SIGMA FACTOR ANTAGONIST TM_1081-RELATED-RELATED"/>
    <property type="match status" value="1"/>
</dbReference>
<dbReference type="CDD" id="cd07043">
    <property type="entry name" value="STAS_anti-anti-sigma_factors"/>
    <property type="match status" value="1"/>
</dbReference>
<dbReference type="Pfam" id="PF01740">
    <property type="entry name" value="STAS"/>
    <property type="match status" value="1"/>
</dbReference>
<name>D5ULX9_CELFN</name>
<dbReference type="GO" id="GO:0043856">
    <property type="term" value="F:anti-sigma factor antagonist activity"/>
    <property type="evidence" value="ECO:0007669"/>
    <property type="project" value="TreeGrafter"/>
</dbReference>
<dbReference type="eggNOG" id="COG1366">
    <property type="taxonomic scope" value="Bacteria"/>
</dbReference>
<evidence type="ECO:0000313" key="2">
    <source>
        <dbReference type="EMBL" id="ADG76085.1"/>
    </source>
</evidence>
<dbReference type="OrthoDB" id="9793697at2"/>
<feature type="domain" description="STAS" evidence="1">
    <location>
        <begin position="6"/>
        <end position="109"/>
    </location>
</feature>
<dbReference type="Proteomes" id="UP000000849">
    <property type="component" value="Chromosome"/>
</dbReference>
<organism evidence="2 3">
    <name type="scientific">Cellulomonas flavigena (strain ATCC 482 / DSM 20109 / BCRC 11376 / JCM 18109 / NBRC 3775 / NCIMB 8073 / NRS 134)</name>
    <dbReference type="NCBI Taxonomy" id="446466"/>
    <lineage>
        <taxon>Bacteria</taxon>
        <taxon>Bacillati</taxon>
        <taxon>Actinomycetota</taxon>
        <taxon>Actinomycetes</taxon>
        <taxon>Micrococcales</taxon>
        <taxon>Cellulomonadaceae</taxon>
        <taxon>Cellulomonas</taxon>
    </lineage>
</organism>
<keyword evidence="3" id="KW-1185">Reference proteome</keyword>
<dbReference type="STRING" id="446466.Cfla_3203"/>
<accession>D5ULX9</accession>
<dbReference type="RefSeq" id="WP_013118416.1">
    <property type="nucleotide sequence ID" value="NC_014151.1"/>
</dbReference>
<reference evidence="2 3" key="1">
    <citation type="journal article" date="2010" name="Stand. Genomic Sci.">
        <title>Complete genome sequence of Cellulomonas flavigena type strain (134).</title>
        <authorList>
            <person name="Abt B."/>
            <person name="Foster B."/>
            <person name="Lapidus A."/>
            <person name="Clum A."/>
            <person name="Sun H."/>
            <person name="Pukall R."/>
            <person name="Lucas S."/>
            <person name="Glavina Del Rio T."/>
            <person name="Nolan M."/>
            <person name="Tice H."/>
            <person name="Cheng J.F."/>
            <person name="Pitluck S."/>
            <person name="Liolios K."/>
            <person name="Ivanova N."/>
            <person name="Mavromatis K."/>
            <person name="Ovchinnikova G."/>
            <person name="Pati A."/>
            <person name="Goodwin L."/>
            <person name="Chen A."/>
            <person name="Palaniappan K."/>
            <person name="Land M."/>
            <person name="Hauser L."/>
            <person name="Chang Y.J."/>
            <person name="Jeffries C.D."/>
            <person name="Rohde M."/>
            <person name="Goker M."/>
            <person name="Woyke T."/>
            <person name="Bristow J."/>
            <person name="Eisen J.A."/>
            <person name="Markowitz V."/>
            <person name="Hugenholtz P."/>
            <person name="Kyrpides N.C."/>
            <person name="Klenk H.P."/>
        </authorList>
    </citation>
    <scope>NUCLEOTIDE SEQUENCE [LARGE SCALE GENOMIC DNA]</scope>
    <source>
        <strain evidence="3">ATCC 482 / DSM 20109 / BCRC 11376 / JCM 18109 / NBRC 3775 / NCIMB 8073 / NRS 134</strain>
    </source>
</reference>
<evidence type="ECO:0000259" key="1">
    <source>
        <dbReference type="PROSITE" id="PS50801"/>
    </source>
</evidence>
<dbReference type="Gene3D" id="3.30.750.24">
    <property type="entry name" value="STAS domain"/>
    <property type="match status" value="1"/>
</dbReference>
<evidence type="ECO:0000313" key="3">
    <source>
        <dbReference type="Proteomes" id="UP000000849"/>
    </source>
</evidence>
<sequence length="109" mass="11400">MVVHDDEVTVEVADATVTVTLRGEIDATLAERLSDVASRADLAGRPVVVDLAAVRFMDSTAIGFLLRLRSVAAGRVRVVNAGAFPRHLLAVAGVERLFDVVGTGATTDG</sequence>
<dbReference type="InterPro" id="IPR002645">
    <property type="entry name" value="STAS_dom"/>
</dbReference>
<dbReference type="InterPro" id="IPR036513">
    <property type="entry name" value="STAS_dom_sf"/>
</dbReference>
<dbReference type="PROSITE" id="PS50801">
    <property type="entry name" value="STAS"/>
    <property type="match status" value="1"/>
</dbReference>
<dbReference type="HOGENOM" id="CLU_151786_0_0_11"/>
<dbReference type="EMBL" id="CP001964">
    <property type="protein sequence ID" value="ADG76085.1"/>
    <property type="molecule type" value="Genomic_DNA"/>
</dbReference>
<protein>
    <submittedName>
        <fullName evidence="2">Anti-sigma-factor antagonist</fullName>
    </submittedName>
</protein>
<dbReference type="SUPFAM" id="SSF52091">
    <property type="entry name" value="SpoIIaa-like"/>
    <property type="match status" value="1"/>
</dbReference>